<dbReference type="GO" id="GO:0016812">
    <property type="term" value="F:hydrolase activity, acting on carbon-nitrogen (but not peptide) bonds, in cyclic amides"/>
    <property type="evidence" value="ECO:0007669"/>
    <property type="project" value="TreeGrafter"/>
</dbReference>
<dbReference type="GO" id="GO:0047420">
    <property type="term" value="F:N-acyl-D-amino-acid deacylase activity"/>
    <property type="evidence" value="ECO:0007669"/>
    <property type="project" value="UniProtKB-EC"/>
</dbReference>
<dbReference type="Proteomes" id="UP000011863">
    <property type="component" value="Chromosome"/>
</dbReference>
<gene>
    <name evidence="2" type="ORF">YM304_02310</name>
</gene>
<dbReference type="SUPFAM" id="SSF51556">
    <property type="entry name" value="Metallo-dependent hydrolases"/>
    <property type="match status" value="1"/>
</dbReference>
<accession>A0A6C7E5N6</accession>
<dbReference type="EMBL" id="AP012057">
    <property type="protein sequence ID" value="BAN00545.1"/>
    <property type="molecule type" value="Genomic_DNA"/>
</dbReference>
<keyword evidence="3" id="KW-1185">Reference proteome</keyword>
<dbReference type="EC" id="3.5.1.81" evidence="2"/>
<dbReference type="InterPro" id="IPR011059">
    <property type="entry name" value="Metal-dep_hydrolase_composite"/>
</dbReference>
<keyword evidence="2" id="KW-0378">Hydrolase</keyword>
<dbReference type="RefSeq" id="WP_015439793.1">
    <property type="nucleotide sequence ID" value="NC_020520.1"/>
</dbReference>
<dbReference type="InterPro" id="IPR013108">
    <property type="entry name" value="Amidohydro_3"/>
</dbReference>
<evidence type="ECO:0000313" key="2">
    <source>
        <dbReference type="EMBL" id="BAN00545.1"/>
    </source>
</evidence>
<dbReference type="OrthoDB" id="9766983at2"/>
<dbReference type="Pfam" id="PF07969">
    <property type="entry name" value="Amidohydro_3"/>
    <property type="match status" value="1"/>
</dbReference>
<dbReference type="SUPFAM" id="SSF51338">
    <property type="entry name" value="Composite domain of metallo-dependent hydrolases"/>
    <property type="match status" value="1"/>
</dbReference>
<evidence type="ECO:0000259" key="1">
    <source>
        <dbReference type="Pfam" id="PF07969"/>
    </source>
</evidence>
<dbReference type="KEGG" id="aym:YM304_02310"/>
<dbReference type="PANTHER" id="PTHR11647">
    <property type="entry name" value="HYDRANTOINASE/DIHYDROPYRIMIDINASE FAMILY MEMBER"/>
    <property type="match status" value="1"/>
</dbReference>
<protein>
    <submittedName>
        <fullName evidence="2">Putative D-aminoacylase</fullName>
        <ecNumber evidence="2">3.5.1.81</ecNumber>
    </submittedName>
</protein>
<dbReference type="InterPro" id="IPR032466">
    <property type="entry name" value="Metal_Hydrolase"/>
</dbReference>
<dbReference type="InterPro" id="IPR050378">
    <property type="entry name" value="Metallo-dep_Hydrolases_sf"/>
</dbReference>
<organism evidence="2 3">
    <name type="scientific">Ilumatobacter coccineus (strain NBRC 103263 / KCTC 29153 / YM16-304)</name>
    <dbReference type="NCBI Taxonomy" id="1313172"/>
    <lineage>
        <taxon>Bacteria</taxon>
        <taxon>Bacillati</taxon>
        <taxon>Actinomycetota</taxon>
        <taxon>Acidimicrobiia</taxon>
        <taxon>Acidimicrobiales</taxon>
        <taxon>Ilumatobacteraceae</taxon>
        <taxon>Ilumatobacter</taxon>
    </lineage>
</organism>
<reference evidence="2 3" key="1">
    <citation type="journal article" date="2013" name="Int. J. Syst. Evol. Microbiol.">
        <title>Ilumatobacter nonamiense sp. nov. and Ilumatobacter coccineum sp. nov., isolated from seashore sand.</title>
        <authorList>
            <person name="Matsumoto A."/>
            <person name="Kasai H."/>
            <person name="Matsuo Y."/>
            <person name="Shizuri Y."/>
            <person name="Ichikawa N."/>
            <person name="Fujita N."/>
            <person name="Omura S."/>
            <person name="Takahashi Y."/>
        </authorList>
    </citation>
    <scope>NUCLEOTIDE SEQUENCE [LARGE SCALE GENOMIC DNA]</scope>
    <source>
        <strain evidence="3">NBRC 103263 / KCTC 29153 / YM16-304</strain>
    </source>
</reference>
<name>A0A6C7E5N6_ILUCY</name>
<dbReference type="AlphaFoldDB" id="A0A6C7E5N6"/>
<dbReference type="PANTHER" id="PTHR11647:SF1">
    <property type="entry name" value="COLLAPSIN RESPONSE MEDIATOR PROTEIN"/>
    <property type="match status" value="1"/>
</dbReference>
<dbReference type="Gene3D" id="3.20.20.140">
    <property type="entry name" value="Metal-dependent hydrolases"/>
    <property type="match status" value="1"/>
</dbReference>
<dbReference type="GO" id="GO:0005829">
    <property type="term" value="C:cytosol"/>
    <property type="evidence" value="ECO:0007669"/>
    <property type="project" value="TreeGrafter"/>
</dbReference>
<sequence>MIDLVIRNGMLVDGSGLPRRRGDVAIHDGRIVAVGGNVGEAERSIDAAGKIVAPGFIDPHTHYDAQLCFDPYAFPAIEHGITTVVPGNCSLSLAPLRAEQRDVFSSMFRLIEEMPKTAFDNGVDWGWGEGFGAWLDSLTGNIALNVASLVGHSVIRMYVMGPESQERHATATEIREMTDLLRVCLETGAVGLSTSFVDIDENYRPVPSRWAAPGELDALAEVLGQHGGVLQIVHEFYDTDLTIARIEQLADLSLRHGITTTLSPLFHSDANPTAVTRVMAAVHDARARGAAVWPQVQTRPIDISFTLEQRSLMLLTMPSWWRVASMSEHADKITAIADQRQALVDEMNALAQRPGGGLGAGDFVVREVVHDRNADLVGRTIDDIASESGRTHGDTLVDLALDEDLGTWFIRASIGHDNSEVIGELLADPLVHVGASDGGAHVGSFSTFGDTGYLFSEFVRGTGSLSLEAAVKKITLDPATIWGLEGRGLLAPGYAGDVVVFDADEIGRGPEIASDDFPGDSHRWIRRQEGVDTVVVNGEVTWTAADGYVADARAGQIATR</sequence>
<feature type="domain" description="Amidohydrolase 3" evidence="1">
    <location>
        <begin position="45"/>
        <end position="541"/>
    </location>
</feature>
<proteinExistence type="predicted"/>
<evidence type="ECO:0000313" key="3">
    <source>
        <dbReference type="Proteomes" id="UP000011863"/>
    </source>
</evidence>